<dbReference type="Proteomes" id="UP000777438">
    <property type="component" value="Unassembled WGS sequence"/>
</dbReference>
<feature type="domain" description="Nephrocystin 3-like N-terminal" evidence="3">
    <location>
        <begin position="8"/>
        <end position="169"/>
    </location>
</feature>
<evidence type="ECO:0000256" key="1">
    <source>
        <dbReference type="ARBA" id="ARBA00022737"/>
    </source>
</evidence>
<dbReference type="EMBL" id="JAGPYM010000064">
    <property type="protein sequence ID" value="KAH6869895.1"/>
    <property type="molecule type" value="Genomic_DNA"/>
</dbReference>
<evidence type="ECO:0000259" key="3">
    <source>
        <dbReference type="Pfam" id="PF24883"/>
    </source>
</evidence>
<dbReference type="Pfam" id="PF24883">
    <property type="entry name" value="NPHP3_N"/>
    <property type="match status" value="1"/>
</dbReference>
<proteinExistence type="predicted"/>
<evidence type="ECO:0000256" key="2">
    <source>
        <dbReference type="PROSITE-ProRule" id="PRU00221"/>
    </source>
</evidence>
<dbReference type="Pfam" id="PF00400">
    <property type="entry name" value="WD40"/>
    <property type="match status" value="2"/>
</dbReference>
<dbReference type="SUPFAM" id="SSF52540">
    <property type="entry name" value="P-loop containing nucleoside triphosphate hydrolases"/>
    <property type="match status" value="1"/>
</dbReference>
<comment type="caution">
    <text evidence="4">The sequence shown here is derived from an EMBL/GenBank/DDBJ whole genome shotgun (WGS) entry which is preliminary data.</text>
</comment>
<dbReference type="SMART" id="SM00320">
    <property type="entry name" value="WD40"/>
    <property type="match status" value="2"/>
</dbReference>
<dbReference type="PANTHER" id="PTHR10039">
    <property type="entry name" value="AMELOGENIN"/>
    <property type="match status" value="1"/>
</dbReference>
<dbReference type="PANTHER" id="PTHR10039:SF14">
    <property type="entry name" value="NACHT DOMAIN-CONTAINING PROTEIN"/>
    <property type="match status" value="1"/>
</dbReference>
<evidence type="ECO:0000313" key="4">
    <source>
        <dbReference type="EMBL" id="KAH6869895.1"/>
    </source>
</evidence>
<dbReference type="OrthoDB" id="538223at2759"/>
<protein>
    <recommendedName>
        <fullName evidence="3">Nephrocystin 3-like N-terminal domain-containing protein</fullName>
    </recommendedName>
</protein>
<gene>
    <name evidence="4" type="ORF">B0T10DRAFT_377366</name>
</gene>
<keyword evidence="1" id="KW-0677">Repeat</keyword>
<reference evidence="4 5" key="1">
    <citation type="journal article" date="2021" name="Nat. Commun.">
        <title>Genetic determinants of endophytism in the Arabidopsis root mycobiome.</title>
        <authorList>
            <person name="Mesny F."/>
            <person name="Miyauchi S."/>
            <person name="Thiergart T."/>
            <person name="Pickel B."/>
            <person name="Atanasova L."/>
            <person name="Karlsson M."/>
            <person name="Huettel B."/>
            <person name="Barry K.W."/>
            <person name="Haridas S."/>
            <person name="Chen C."/>
            <person name="Bauer D."/>
            <person name="Andreopoulos W."/>
            <person name="Pangilinan J."/>
            <person name="LaButti K."/>
            <person name="Riley R."/>
            <person name="Lipzen A."/>
            <person name="Clum A."/>
            <person name="Drula E."/>
            <person name="Henrissat B."/>
            <person name="Kohler A."/>
            <person name="Grigoriev I.V."/>
            <person name="Martin F.M."/>
            <person name="Hacquard S."/>
        </authorList>
    </citation>
    <scope>NUCLEOTIDE SEQUENCE [LARGE SCALE GENOMIC DNA]</scope>
    <source>
        <strain evidence="4 5">MPI-CAGE-CH-0241</strain>
    </source>
</reference>
<dbReference type="PROSITE" id="PS50294">
    <property type="entry name" value="WD_REPEATS_REGION"/>
    <property type="match status" value="2"/>
</dbReference>
<dbReference type="InterPro" id="IPR056884">
    <property type="entry name" value="NPHP3-like_N"/>
</dbReference>
<dbReference type="SUPFAM" id="SSF50978">
    <property type="entry name" value="WD40 repeat-like"/>
    <property type="match status" value="1"/>
</dbReference>
<accession>A0A9P9AEM0</accession>
<dbReference type="AlphaFoldDB" id="A0A9P9AEM0"/>
<organism evidence="4 5">
    <name type="scientific">Thelonectria olida</name>
    <dbReference type="NCBI Taxonomy" id="1576542"/>
    <lineage>
        <taxon>Eukaryota</taxon>
        <taxon>Fungi</taxon>
        <taxon>Dikarya</taxon>
        <taxon>Ascomycota</taxon>
        <taxon>Pezizomycotina</taxon>
        <taxon>Sordariomycetes</taxon>
        <taxon>Hypocreomycetidae</taxon>
        <taxon>Hypocreales</taxon>
        <taxon>Nectriaceae</taxon>
        <taxon>Thelonectria</taxon>
    </lineage>
</organism>
<feature type="non-terminal residue" evidence="4">
    <location>
        <position position="667"/>
    </location>
</feature>
<keyword evidence="5" id="KW-1185">Reference proteome</keyword>
<dbReference type="InterPro" id="IPR001680">
    <property type="entry name" value="WD40_rpt"/>
</dbReference>
<sequence>DTRVDLLQQIQEWASDPHAKALFWLNGMAGTGKSTISRTICRQFAQSSQLGSSFFFKRGEAYRGNLSRFFTTIAAQLAQMHPVIAPHIKSVIDGDPNISGKATREQFDKLIKQPLGHMSLDARRLSSLVFVIDALDECDRDEDAKLIINLFACCTKEPALKLRVLVTSRPELPIRLGFNAVEGTYQDLILHEIPPNIIEHDITTFLEHELIRIKTEYNLSVSAERRLPSDWPGENNIRVLVKMAIPLFIFAATTCRFLADRRYGNPNKQLKGVLDFQTEGQASQLDATYLPILNRLIDGLSTEQQDEVIERFRGIVGPIVILASPLSTVALGEILGVPKDEIDDLLDWLHSVLSIPLSDQLPVRLLHLSFRDFLVGPTKQDTKRGKKQDKHRFWVDEKDTHRKMVANCLRVMDSHLCTDICRLSKPGTNRLSITVAVVESHVPSELQYACLYWVHHIQQTKMTIDDSNKVYTFLQSHFLRWLEVLSLIGRASESLNIIKMLRLLLSPEGSRSLDAFLQDSLRLIQANLATIDATPLQIYSSILAFTPKNSLVRQAFQGQMPEWISLAPEPEDHWDQCQQILEGHKYVVNSVCFSPDGTLVASSSEDKTVRIWRSDDGACVQELKGHTSSVWSVAFSPDGTLVASGSGDKTVRLWRSDDGACVQKIRD</sequence>
<dbReference type="Gene3D" id="3.40.50.300">
    <property type="entry name" value="P-loop containing nucleotide triphosphate hydrolases"/>
    <property type="match status" value="1"/>
</dbReference>
<feature type="repeat" description="WD" evidence="2">
    <location>
        <begin position="623"/>
        <end position="664"/>
    </location>
</feature>
<feature type="non-terminal residue" evidence="4">
    <location>
        <position position="1"/>
    </location>
</feature>
<dbReference type="InterPro" id="IPR015943">
    <property type="entry name" value="WD40/YVTN_repeat-like_dom_sf"/>
</dbReference>
<evidence type="ECO:0000313" key="5">
    <source>
        <dbReference type="Proteomes" id="UP000777438"/>
    </source>
</evidence>
<dbReference type="Gene3D" id="2.130.10.10">
    <property type="entry name" value="YVTN repeat-like/Quinoprotein amine dehydrogenase"/>
    <property type="match status" value="1"/>
</dbReference>
<dbReference type="PROSITE" id="PS50082">
    <property type="entry name" value="WD_REPEATS_2"/>
    <property type="match status" value="2"/>
</dbReference>
<name>A0A9P9AEM0_9HYPO</name>
<dbReference type="InterPro" id="IPR036322">
    <property type="entry name" value="WD40_repeat_dom_sf"/>
</dbReference>
<feature type="repeat" description="WD" evidence="2">
    <location>
        <begin position="581"/>
        <end position="622"/>
    </location>
</feature>
<dbReference type="InterPro" id="IPR027417">
    <property type="entry name" value="P-loop_NTPase"/>
</dbReference>
<keyword evidence="2" id="KW-0853">WD repeat</keyword>